<comment type="similarity">
    <text evidence="1">Belongs to the glycosyl hydrolase 35 family.</text>
</comment>
<keyword evidence="4" id="KW-1185">Reference proteome</keyword>
<dbReference type="EMBL" id="SACJ01000017">
    <property type="protein sequence ID" value="RVT71224.1"/>
    <property type="molecule type" value="Genomic_DNA"/>
</dbReference>
<dbReference type="Gene3D" id="3.20.20.80">
    <property type="entry name" value="Glycosidases"/>
    <property type="match status" value="1"/>
</dbReference>
<evidence type="ECO:0000313" key="4">
    <source>
        <dbReference type="Proteomes" id="UP000285211"/>
    </source>
</evidence>
<dbReference type="InterPro" id="IPR017853">
    <property type="entry name" value="GH"/>
</dbReference>
<dbReference type="SUPFAM" id="SSF51445">
    <property type="entry name" value="(Trans)glycosidases"/>
    <property type="match status" value="1"/>
</dbReference>
<name>A0A437KK11_9FLAO</name>
<dbReference type="Pfam" id="PF01301">
    <property type="entry name" value="Glyco_hydro_35"/>
    <property type="match status" value="1"/>
</dbReference>
<evidence type="ECO:0000313" key="3">
    <source>
        <dbReference type="EMBL" id="RVT71224.1"/>
    </source>
</evidence>
<dbReference type="GO" id="GO:0004553">
    <property type="term" value="F:hydrolase activity, hydrolyzing O-glycosyl compounds"/>
    <property type="evidence" value="ECO:0007669"/>
    <property type="project" value="InterPro"/>
</dbReference>
<dbReference type="AlphaFoldDB" id="A0A437KK11"/>
<proteinExistence type="inferred from homology"/>
<dbReference type="PRINTS" id="PR00742">
    <property type="entry name" value="GLHYDRLASE35"/>
</dbReference>
<dbReference type="InterPro" id="IPR031330">
    <property type="entry name" value="Gly_Hdrlase_35_cat"/>
</dbReference>
<organism evidence="3 4">
    <name type="scientific">Flavobacterium sufflavum</name>
    <dbReference type="NCBI Taxonomy" id="1921138"/>
    <lineage>
        <taxon>Bacteria</taxon>
        <taxon>Pseudomonadati</taxon>
        <taxon>Bacteroidota</taxon>
        <taxon>Flavobacteriia</taxon>
        <taxon>Flavobacteriales</taxon>
        <taxon>Flavobacteriaceae</taxon>
        <taxon>Flavobacterium</taxon>
    </lineage>
</organism>
<reference evidence="3 4" key="1">
    <citation type="submission" date="2019-01" db="EMBL/GenBank/DDBJ databases">
        <authorList>
            <person name="Chen W.-M."/>
        </authorList>
    </citation>
    <scope>NUCLEOTIDE SEQUENCE [LARGE SCALE GENOMIC DNA]</scope>
    <source>
        <strain evidence="3 4">BBQ-12</strain>
    </source>
</reference>
<accession>A0A437KK11</accession>
<dbReference type="InterPro" id="IPR001944">
    <property type="entry name" value="Glycoside_Hdrlase_35"/>
</dbReference>
<evidence type="ECO:0000259" key="2">
    <source>
        <dbReference type="Pfam" id="PF01301"/>
    </source>
</evidence>
<protein>
    <submittedName>
        <fullName evidence="3">Beta-galactosidase</fullName>
    </submittedName>
</protein>
<feature type="non-terminal residue" evidence="3">
    <location>
        <position position="118"/>
    </location>
</feature>
<evidence type="ECO:0000256" key="1">
    <source>
        <dbReference type="ARBA" id="ARBA00009809"/>
    </source>
</evidence>
<dbReference type="Proteomes" id="UP000285211">
    <property type="component" value="Unassembled WGS sequence"/>
</dbReference>
<dbReference type="PANTHER" id="PTHR23421">
    <property type="entry name" value="BETA-GALACTOSIDASE RELATED"/>
    <property type="match status" value="1"/>
</dbReference>
<dbReference type="GO" id="GO:0005975">
    <property type="term" value="P:carbohydrate metabolic process"/>
    <property type="evidence" value="ECO:0007669"/>
    <property type="project" value="InterPro"/>
</dbReference>
<sequence length="118" mass="13753">MLLTNTVKSQDHKKVGTFEAVEKTFLLNGKPFVVRAGEIHFPRIPREYWEHRIQMCKAMGMNTICIYLFWNFHEQQADQFDFTGQKDVAEFVKLVQKNGMYCIVRPGPYACAEWDMGG</sequence>
<gene>
    <name evidence="3" type="ORF">EOD40_17375</name>
</gene>
<comment type="caution">
    <text evidence="3">The sequence shown here is derived from an EMBL/GenBank/DDBJ whole genome shotgun (WGS) entry which is preliminary data.</text>
</comment>
<feature type="domain" description="Glycoside hydrolase 35 catalytic" evidence="2">
    <location>
        <begin position="24"/>
        <end position="118"/>
    </location>
</feature>